<evidence type="ECO:0000313" key="1">
    <source>
        <dbReference type="EMBL" id="PRQ58899.1"/>
    </source>
</evidence>
<dbReference type="Gramene" id="PRQ58899">
    <property type="protein sequence ID" value="PRQ58899"/>
    <property type="gene ID" value="RchiOBHm_Chr1g0364301"/>
</dbReference>
<organism evidence="1 2">
    <name type="scientific">Rosa chinensis</name>
    <name type="common">China rose</name>
    <dbReference type="NCBI Taxonomy" id="74649"/>
    <lineage>
        <taxon>Eukaryota</taxon>
        <taxon>Viridiplantae</taxon>
        <taxon>Streptophyta</taxon>
        <taxon>Embryophyta</taxon>
        <taxon>Tracheophyta</taxon>
        <taxon>Spermatophyta</taxon>
        <taxon>Magnoliopsida</taxon>
        <taxon>eudicotyledons</taxon>
        <taxon>Gunneridae</taxon>
        <taxon>Pentapetalae</taxon>
        <taxon>rosids</taxon>
        <taxon>fabids</taxon>
        <taxon>Rosales</taxon>
        <taxon>Rosaceae</taxon>
        <taxon>Rosoideae</taxon>
        <taxon>Rosoideae incertae sedis</taxon>
        <taxon>Rosa</taxon>
    </lineage>
</organism>
<dbReference type="AlphaFoldDB" id="A0A2P6SJQ0"/>
<dbReference type="EMBL" id="PDCK01000039">
    <property type="protein sequence ID" value="PRQ58899.1"/>
    <property type="molecule type" value="Genomic_DNA"/>
</dbReference>
<name>A0A2P6SJQ0_ROSCH</name>
<dbReference type="Proteomes" id="UP000238479">
    <property type="component" value="Chromosome 1"/>
</dbReference>
<protein>
    <submittedName>
        <fullName evidence="1">Uncharacterized protein</fullName>
    </submittedName>
</protein>
<accession>A0A2P6SJQ0</accession>
<proteinExistence type="predicted"/>
<sequence>MCHPGSLSRLPCYRLQVPFFVGVKISGTVMIFSKHEVKMFRIGQTRQLLYRRFFLCFLY</sequence>
<gene>
    <name evidence="1" type="ORF">RchiOBHm_Chr1g0364301</name>
</gene>
<comment type="caution">
    <text evidence="1">The sequence shown here is derived from an EMBL/GenBank/DDBJ whole genome shotgun (WGS) entry which is preliminary data.</text>
</comment>
<reference evidence="1 2" key="1">
    <citation type="journal article" date="2018" name="Nat. Genet.">
        <title>The Rosa genome provides new insights in the design of modern roses.</title>
        <authorList>
            <person name="Bendahmane M."/>
        </authorList>
    </citation>
    <scope>NUCLEOTIDE SEQUENCE [LARGE SCALE GENOMIC DNA]</scope>
    <source>
        <strain evidence="2">cv. Old Blush</strain>
    </source>
</reference>
<keyword evidence="2" id="KW-1185">Reference proteome</keyword>
<evidence type="ECO:0000313" key="2">
    <source>
        <dbReference type="Proteomes" id="UP000238479"/>
    </source>
</evidence>